<dbReference type="EMBL" id="KN822141">
    <property type="protein sequence ID" value="KIM55071.1"/>
    <property type="molecule type" value="Genomic_DNA"/>
</dbReference>
<dbReference type="InterPro" id="IPR011545">
    <property type="entry name" value="DEAD/DEAH_box_helicase_dom"/>
</dbReference>
<comment type="catalytic activity">
    <reaction evidence="6">
        <text>Couples ATP hydrolysis with the unwinding of duplex DNA by translocating in the 3'-5' direction.</text>
        <dbReference type="EC" id="5.6.2.4"/>
    </reaction>
</comment>
<dbReference type="InParanoid" id="A0A0C3DG65"/>
<keyword evidence="12" id="KW-1185">Reference proteome</keyword>
<keyword evidence="3" id="KW-0067">ATP-binding</keyword>
<dbReference type="Pfam" id="PF00270">
    <property type="entry name" value="DEAD"/>
    <property type="match status" value="1"/>
</dbReference>
<comment type="similarity">
    <text evidence="1">Belongs to the helicase family. RecQ subfamily.</text>
</comment>
<evidence type="ECO:0000256" key="6">
    <source>
        <dbReference type="ARBA" id="ARBA00034617"/>
    </source>
</evidence>
<name>A0A0C3DG65_9AGAM</name>
<dbReference type="PANTHER" id="PTHR13710:SF105">
    <property type="entry name" value="ATP-DEPENDENT DNA HELICASE Q1"/>
    <property type="match status" value="1"/>
</dbReference>
<dbReference type="GO" id="GO:0005694">
    <property type="term" value="C:chromosome"/>
    <property type="evidence" value="ECO:0007669"/>
    <property type="project" value="TreeGrafter"/>
</dbReference>
<evidence type="ECO:0000256" key="2">
    <source>
        <dbReference type="ARBA" id="ARBA00022741"/>
    </source>
</evidence>
<dbReference type="PROSITE" id="PS51194">
    <property type="entry name" value="HELICASE_CTER"/>
    <property type="match status" value="1"/>
</dbReference>
<dbReference type="InterPro" id="IPR001650">
    <property type="entry name" value="Helicase_C-like"/>
</dbReference>
<keyword evidence="5" id="KW-0413">Isomerase</keyword>
<dbReference type="SMART" id="SM00490">
    <property type="entry name" value="HELICc"/>
    <property type="match status" value="1"/>
</dbReference>
<gene>
    <name evidence="11" type="ORF">SCLCIDRAFT_30591</name>
</gene>
<dbReference type="SMART" id="SM00487">
    <property type="entry name" value="DEXDc"/>
    <property type="match status" value="1"/>
</dbReference>
<organism evidence="11 12">
    <name type="scientific">Scleroderma citrinum Foug A</name>
    <dbReference type="NCBI Taxonomy" id="1036808"/>
    <lineage>
        <taxon>Eukaryota</taxon>
        <taxon>Fungi</taxon>
        <taxon>Dikarya</taxon>
        <taxon>Basidiomycota</taxon>
        <taxon>Agaricomycotina</taxon>
        <taxon>Agaricomycetes</taxon>
        <taxon>Agaricomycetidae</taxon>
        <taxon>Boletales</taxon>
        <taxon>Sclerodermatineae</taxon>
        <taxon>Sclerodermataceae</taxon>
        <taxon>Scleroderma</taxon>
    </lineage>
</organism>
<dbReference type="PANTHER" id="PTHR13710">
    <property type="entry name" value="DNA HELICASE RECQ FAMILY MEMBER"/>
    <property type="match status" value="1"/>
</dbReference>
<feature type="domain" description="Helicase ATP-binding" evidence="9">
    <location>
        <begin position="34"/>
        <end position="206"/>
    </location>
</feature>
<evidence type="ECO:0000256" key="3">
    <source>
        <dbReference type="ARBA" id="ARBA00022840"/>
    </source>
</evidence>
<dbReference type="GO" id="GO:0009378">
    <property type="term" value="F:four-way junction helicase activity"/>
    <property type="evidence" value="ECO:0007669"/>
    <property type="project" value="TreeGrafter"/>
</dbReference>
<reference evidence="12" key="2">
    <citation type="submission" date="2015-01" db="EMBL/GenBank/DDBJ databases">
        <title>Evolutionary Origins and Diversification of the Mycorrhizal Mutualists.</title>
        <authorList>
            <consortium name="DOE Joint Genome Institute"/>
            <consortium name="Mycorrhizal Genomics Consortium"/>
            <person name="Kohler A."/>
            <person name="Kuo A."/>
            <person name="Nagy L.G."/>
            <person name="Floudas D."/>
            <person name="Copeland A."/>
            <person name="Barry K.W."/>
            <person name="Cichocki N."/>
            <person name="Veneault-Fourrey C."/>
            <person name="LaButti K."/>
            <person name="Lindquist E.A."/>
            <person name="Lipzen A."/>
            <person name="Lundell T."/>
            <person name="Morin E."/>
            <person name="Murat C."/>
            <person name="Riley R."/>
            <person name="Ohm R."/>
            <person name="Sun H."/>
            <person name="Tunlid A."/>
            <person name="Henrissat B."/>
            <person name="Grigoriev I.V."/>
            <person name="Hibbett D.S."/>
            <person name="Martin F."/>
        </authorList>
    </citation>
    <scope>NUCLEOTIDE SEQUENCE [LARGE SCALE GENOMIC DNA]</scope>
    <source>
        <strain evidence="12">Foug A</strain>
    </source>
</reference>
<evidence type="ECO:0000256" key="5">
    <source>
        <dbReference type="ARBA" id="ARBA00023235"/>
    </source>
</evidence>
<evidence type="ECO:0000259" key="10">
    <source>
        <dbReference type="PROSITE" id="PS51194"/>
    </source>
</evidence>
<dbReference type="Pfam" id="PF00271">
    <property type="entry name" value="Helicase_C"/>
    <property type="match status" value="1"/>
</dbReference>
<dbReference type="Gene3D" id="3.40.50.300">
    <property type="entry name" value="P-loop containing nucleotide triphosphate hydrolases"/>
    <property type="match status" value="2"/>
</dbReference>
<feature type="region of interest" description="Disordered" evidence="8">
    <location>
        <begin position="371"/>
        <end position="406"/>
    </location>
</feature>
<dbReference type="Proteomes" id="UP000053989">
    <property type="component" value="Unassembled WGS sequence"/>
</dbReference>
<dbReference type="GO" id="GO:0043138">
    <property type="term" value="F:3'-5' DNA helicase activity"/>
    <property type="evidence" value="ECO:0007669"/>
    <property type="project" value="UniProtKB-EC"/>
</dbReference>
<keyword evidence="4" id="KW-0238">DNA-binding</keyword>
<proteinExistence type="inferred from homology"/>
<evidence type="ECO:0000256" key="8">
    <source>
        <dbReference type="SAM" id="MobiDB-lite"/>
    </source>
</evidence>
<dbReference type="HOGENOM" id="CLU_001103_19_0_1"/>
<protein>
    <recommendedName>
        <fullName evidence="7">DNA 3'-5' helicase</fullName>
        <ecNumber evidence="7">5.6.2.4</ecNumber>
    </recommendedName>
</protein>
<evidence type="ECO:0000313" key="11">
    <source>
        <dbReference type="EMBL" id="KIM55071.1"/>
    </source>
</evidence>
<evidence type="ECO:0000256" key="7">
    <source>
        <dbReference type="ARBA" id="ARBA00034808"/>
    </source>
</evidence>
<dbReference type="GO" id="GO:0003677">
    <property type="term" value="F:DNA binding"/>
    <property type="evidence" value="ECO:0007669"/>
    <property type="project" value="UniProtKB-KW"/>
</dbReference>
<dbReference type="GO" id="GO:0005524">
    <property type="term" value="F:ATP binding"/>
    <property type="evidence" value="ECO:0007669"/>
    <property type="project" value="UniProtKB-KW"/>
</dbReference>
<dbReference type="SUPFAM" id="SSF52540">
    <property type="entry name" value="P-loop containing nucleoside triphosphate hydrolases"/>
    <property type="match status" value="1"/>
</dbReference>
<dbReference type="STRING" id="1036808.A0A0C3DG65"/>
<dbReference type="InterPro" id="IPR027417">
    <property type="entry name" value="P-loop_NTPase"/>
</dbReference>
<keyword evidence="2" id="KW-0547">Nucleotide-binding</keyword>
<feature type="domain" description="Helicase C-terminal" evidence="10">
    <location>
        <begin position="210"/>
        <end position="374"/>
    </location>
</feature>
<dbReference type="GO" id="GO:0005737">
    <property type="term" value="C:cytoplasm"/>
    <property type="evidence" value="ECO:0007669"/>
    <property type="project" value="TreeGrafter"/>
</dbReference>
<evidence type="ECO:0000259" key="9">
    <source>
        <dbReference type="PROSITE" id="PS51192"/>
    </source>
</evidence>
<evidence type="ECO:0000256" key="4">
    <source>
        <dbReference type="ARBA" id="ARBA00023125"/>
    </source>
</evidence>
<evidence type="ECO:0000256" key="1">
    <source>
        <dbReference type="ARBA" id="ARBA00005446"/>
    </source>
</evidence>
<dbReference type="EC" id="5.6.2.4" evidence="7"/>
<evidence type="ECO:0000313" key="12">
    <source>
        <dbReference type="Proteomes" id="UP000053989"/>
    </source>
</evidence>
<dbReference type="GO" id="GO:0000724">
    <property type="term" value="P:double-strand break repair via homologous recombination"/>
    <property type="evidence" value="ECO:0007669"/>
    <property type="project" value="TreeGrafter"/>
</dbReference>
<dbReference type="InterPro" id="IPR014001">
    <property type="entry name" value="Helicase_ATP-bd"/>
</dbReference>
<dbReference type="OrthoDB" id="10261556at2759"/>
<accession>A0A0C3DG65</accession>
<sequence>MTLLQYVVPSALEMKQVALQKLHITPCDWQIQSACAQLNKKDVITVSPTGSGKTMTFWIPMLFNANGIMIIITPSNILGEKNETEGNLFGIPAVNLTAKTATDKIFKEIEEFKYQIIAVSPECILKHHHFQNLFRLSKFTDKLFNITVDEGHCVSEWGDGFQSDYGELEKLRWLLPSHVTFHVASAAMPPHILQDVQNKLHMQSKKLVKDLDRILDFEGDQPHTPFMVFVNGRDEAERLTKHVRSMVPQHLQDKFVWFHSGMSMDFCSAMIEKLREGELWGIFCTDTAGMRLDLRDICLVIQWRYTKSLCTLVQHLGRAARDPNLEAVAVYFVEGEYFDEEPGKVPKKRKSALSGQKASKCAKTVVPTVPEDSGLSGCDADDVSDTEMRNDGPMSGSQTAHHDTSDSALILPQTVTGISKAISSPVSAAPAVPVTAKPTSASASVQILPIGLEVEEYKAVAMEVFINARGRGLCHRQILDEYFDNPKEPECTLHRKLEEWRELQMIEEDLDGDAFFGLQIVMSNGVLNHIIDLAHAHKIPDVTSLFAQTNWVYSDSYGQKIVDIIQVTIPTLLKPSQSLSSQVTRTASIPQHGS</sequence>
<dbReference type="PROSITE" id="PS51192">
    <property type="entry name" value="HELICASE_ATP_BIND_1"/>
    <property type="match status" value="1"/>
</dbReference>
<reference evidence="11 12" key="1">
    <citation type="submission" date="2014-04" db="EMBL/GenBank/DDBJ databases">
        <authorList>
            <consortium name="DOE Joint Genome Institute"/>
            <person name="Kuo A."/>
            <person name="Kohler A."/>
            <person name="Nagy L.G."/>
            <person name="Floudas D."/>
            <person name="Copeland A."/>
            <person name="Barry K.W."/>
            <person name="Cichocki N."/>
            <person name="Veneault-Fourrey C."/>
            <person name="LaButti K."/>
            <person name="Lindquist E.A."/>
            <person name="Lipzen A."/>
            <person name="Lundell T."/>
            <person name="Morin E."/>
            <person name="Murat C."/>
            <person name="Sun H."/>
            <person name="Tunlid A."/>
            <person name="Henrissat B."/>
            <person name="Grigoriev I.V."/>
            <person name="Hibbett D.S."/>
            <person name="Martin F."/>
            <person name="Nordberg H.P."/>
            <person name="Cantor M.N."/>
            <person name="Hua S.X."/>
        </authorList>
    </citation>
    <scope>NUCLEOTIDE SEQUENCE [LARGE SCALE GENOMIC DNA]</scope>
    <source>
        <strain evidence="11 12">Foug A</strain>
    </source>
</reference>
<dbReference type="AlphaFoldDB" id="A0A0C3DG65"/>